<keyword evidence="3" id="KW-1185">Reference proteome</keyword>
<dbReference type="Proteomes" id="UP000325218">
    <property type="component" value="Unassembled WGS sequence"/>
</dbReference>
<comment type="caution">
    <text evidence="2">The sequence shown here is derived from an EMBL/GenBank/DDBJ whole genome shotgun (WGS) entry which is preliminary data.</text>
</comment>
<accession>A0A5D0CQ23</accession>
<reference evidence="2 3" key="1">
    <citation type="submission" date="2019-08" db="EMBL/GenBank/DDBJ databases">
        <title>Genome sequencing of Paenibacillus faecis DSM 23593(T).</title>
        <authorList>
            <person name="Kook J.-K."/>
            <person name="Park S.-N."/>
            <person name="Lim Y.K."/>
        </authorList>
    </citation>
    <scope>NUCLEOTIDE SEQUENCE [LARGE SCALE GENOMIC DNA]</scope>
    <source>
        <strain evidence="2 3">DSM 23593</strain>
    </source>
</reference>
<dbReference type="RefSeq" id="WP_148456879.1">
    <property type="nucleotide sequence ID" value="NZ_VSDO01000005.1"/>
</dbReference>
<proteinExistence type="predicted"/>
<name>A0A5D0CQ23_9BACL</name>
<dbReference type="AlphaFoldDB" id="A0A5D0CQ23"/>
<feature type="chain" id="PRO_5022828889" description="DUF3888 domain-containing protein" evidence="1">
    <location>
        <begin position="27"/>
        <end position="129"/>
    </location>
</feature>
<dbReference type="EMBL" id="VSDO01000005">
    <property type="protein sequence ID" value="TYA10837.1"/>
    <property type="molecule type" value="Genomic_DNA"/>
</dbReference>
<evidence type="ECO:0008006" key="4">
    <source>
        <dbReference type="Google" id="ProtNLM"/>
    </source>
</evidence>
<evidence type="ECO:0000313" key="3">
    <source>
        <dbReference type="Proteomes" id="UP000325218"/>
    </source>
</evidence>
<evidence type="ECO:0000256" key="1">
    <source>
        <dbReference type="SAM" id="SignalP"/>
    </source>
</evidence>
<sequence length="129" mass="14109">MKKSKLFISALITVIFVCSMGTAAFASNSDYSTPKIAAATSSSSYIQSKEVYSKITGELIGYVDLTYTKFTNASGRPQFDVVQASVVFTRDYYRGNCEITKATGDVVVVKVNYNNLGIDVGYQTYSFLP</sequence>
<protein>
    <recommendedName>
        <fullName evidence="4">DUF3888 domain-containing protein</fullName>
    </recommendedName>
</protein>
<organism evidence="2 3">
    <name type="scientific">Paenibacillus faecis</name>
    <dbReference type="NCBI Taxonomy" id="862114"/>
    <lineage>
        <taxon>Bacteria</taxon>
        <taxon>Bacillati</taxon>
        <taxon>Bacillota</taxon>
        <taxon>Bacilli</taxon>
        <taxon>Bacillales</taxon>
        <taxon>Paenibacillaceae</taxon>
        <taxon>Paenibacillus</taxon>
    </lineage>
</organism>
<keyword evidence="1" id="KW-0732">Signal</keyword>
<feature type="signal peptide" evidence="1">
    <location>
        <begin position="1"/>
        <end position="26"/>
    </location>
</feature>
<evidence type="ECO:0000313" key="2">
    <source>
        <dbReference type="EMBL" id="TYA10837.1"/>
    </source>
</evidence>
<gene>
    <name evidence="2" type="ORF">FRY98_23975</name>
</gene>